<dbReference type="InterPro" id="IPR036514">
    <property type="entry name" value="SGNH_hydro_sf"/>
</dbReference>
<organism evidence="1 2">
    <name type="scientific">Phrynocephalus forsythii</name>
    <dbReference type="NCBI Taxonomy" id="171643"/>
    <lineage>
        <taxon>Eukaryota</taxon>
        <taxon>Metazoa</taxon>
        <taxon>Chordata</taxon>
        <taxon>Craniata</taxon>
        <taxon>Vertebrata</taxon>
        <taxon>Euteleostomi</taxon>
        <taxon>Lepidosauria</taxon>
        <taxon>Squamata</taxon>
        <taxon>Bifurcata</taxon>
        <taxon>Unidentata</taxon>
        <taxon>Episquamata</taxon>
        <taxon>Toxicofera</taxon>
        <taxon>Iguania</taxon>
        <taxon>Acrodonta</taxon>
        <taxon>Agamidae</taxon>
        <taxon>Agaminae</taxon>
        <taxon>Phrynocephalus</taxon>
    </lineage>
</organism>
<dbReference type="Proteomes" id="UP001142489">
    <property type="component" value="Unassembled WGS sequence"/>
</dbReference>
<reference evidence="1" key="1">
    <citation type="journal article" date="2023" name="DNA Res.">
        <title>Chromosome-level genome assembly of Phrynocephalus forsythii using third-generation DNA sequencing and Hi-C analysis.</title>
        <authorList>
            <person name="Qi Y."/>
            <person name="Zhao W."/>
            <person name="Zhao Y."/>
            <person name="Niu C."/>
            <person name="Cao S."/>
            <person name="Zhang Y."/>
        </authorList>
    </citation>
    <scope>NUCLEOTIDE SEQUENCE</scope>
    <source>
        <tissue evidence="1">Muscle</tissue>
    </source>
</reference>
<dbReference type="SUPFAM" id="SSF52266">
    <property type="entry name" value="SGNH hydrolase"/>
    <property type="match status" value="1"/>
</dbReference>
<gene>
    <name evidence="1" type="ORF">JRQ81_016606</name>
</gene>
<name>A0A9Q0XTK0_9SAUR</name>
<evidence type="ECO:0000313" key="2">
    <source>
        <dbReference type="Proteomes" id="UP001142489"/>
    </source>
</evidence>
<evidence type="ECO:0008006" key="3">
    <source>
        <dbReference type="Google" id="ProtNLM"/>
    </source>
</evidence>
<accession>A0A9Q0XTK0</accession>
<dbReference type="EMBL" id="JAPFRF010000007">
    <property type="protein sequence ID" value="KAJ7326847.1"/>
    <property type="molecule type" value="Genomic_DNA"/>
</dbReference>
<dbReference type="Gene3D" id="3.40.50.1110">
    <property type="entry name" value="SGNH hydrolase"/>
    <property type="match status" value="1"/>
</dbReference>
<keyword evidence="2" id="KW-1185">Reference proteome</keyword>
<protein>
    <recommendedName>
        <fullName evidence="3">SGNH hydrolase-type esterase domain-containing protein</fullName>
    </recommendedName>
</protein>
<sequence>MTWNALDSFIDVSSMDSPDCPPAIRIIHLGGNDMTHMSGKALILKVIDDLREYHSRFPMTRIVWSAMIPLLVWGPVHDPQKMHKFRKGVNREVDNFISNGLGSVIQHPEITALKPELFWPDGVHLSDMGLEIFLLELQEGLWAELLSLMG</sequence>
<evidence type="ECO:0000313" key="1">
    <source>
        <dbReference type="EMBL" id="KAJ7326847.1"/>
    </source>
</evidence>
<dbReference type="AlphaFoldDB" id="A0A9Q0XTK0"/>
<dbReference type="OrthoDB" id="9909727at2759"/>
<proteinExistence type="predicted"/>
<comment type="caution">
    <text evidence="1">The sequence shown here is derived from an EMBL/GenBank/DDBJ whole genome shotgun (WGS) entry which is preliminary data.</text>
</comment>